<dbReference type="GO" id="GO:0008270">
    <property type="term" value="F:zinc ion binding"/>
    <property type="evidence" value="ECO:0007669"/>
    <property type="project" value="InterPro"/>
</dbReference>
<evidence type="ECO:0000313" key="4">
    <source>
        <dbReference type="EMBL" id="MPY54518.1"/>
    </source>
</evidence>
<dbReference type="CDD" id="cd06583">
    <property type="entry name" value="PGRP"/>
    <property type="match status" value="1"/>
</dbReference>
<dbReference type="InterPro" id="IPR002502">
    <property type="entry name" value="Amidase_domain"/>
</dbReference>
<dbReference type="PANTHER" id="PTHR11022">
    <property type="entry name" value="PEPTIDOGLYCAN RECOGNITION PROTEIN"/>
    <property type="match status" value="1"/>
</dbReference>
<keyword evidence="5" id="KW-1185">Reference proteome</keyword>
<name>A0A5N8X676_9ACTN</name>
<evidence type="ECO:0000259" key="3">
    <source>
        <dbReference type="SMART" id="SM00701"/>
    </source>
</evidence>
<evidence type="ECO:0000256" key="2">
    <source>
        <dbReference type="SAM" id="MobiDB-lite"/>
    </source>
</evidence>
<dbReference type="AlphaFoldDB" id="A0A5N8X676"/>
<dbReference type="InterPro" id="IPR006619">
    <property type="entry name" value="PGRP_domain_met/bac"/>
</dbReference>
<feature type="region of interest" description="Disordered" evidence="2">
    <location>
        <begin position="317"/>
        <end position="340"/>
    </location>
</feature>
<reference evidence="4 5" key="1">
    <citation type="submission" date="2019-09" db="EMBL/GenBank/DDBJ databases">
        <authorList>
            <person name="Duangmal K."/>
            <person name="Teo W.F.A."/>
            <person name="Lipun K."/>
        </authorList>
    </citation>
    <scope>NUCLEOTIDE SEQUENCE [LARGE SCALE GENOMIC DNA]</scope>
    <source>
        <strain evidence="4 5">K1PN6</strain>
    </source>
</reference>
<organism evidence="4 5">
    <name type="scientific">Streptomyces acidicola</name>
    <dbReference type="NCBI Taxonomy" id="2596892"/>
    <lineage>
        <taxon>Bacteria</taxon>
        <taxon>Bacillati</taxon>
        <taxon>Actinomycetota</taxon>
        <taxon>Actinomycetes</taxon>
        <taxon>Kitasatosporales</taxon>
        <taxon>Streptomycetaceae</taxon>
        <taxon>Streptomyces</taxon>
    </lineage>
</organism>
<evidence type="ECO:0000313" key="5">
    <source>
        <dbReference type="Proteomes" id="UP000373149"/>
    </source>
</evidence>
<feature type="domain" description="Peptidoglycan recognition protein family" evidence="3">
    <location>
        <begin position="122"/>
        <end position="271"/>
    </location>
</feature>
<evidence type="ECO:0000256" key="1">
    <source>
        <dbReference type="ARBA" id="ARBA00007553"/>
    </source>
</evidence>
<dbReference type="GO" id="GO:0009253">
    <property type="term" value="P:peptidoglycan catabolic process"/>
    <property type="evidence" value="ECO:0007669"/>
    <property type="project" value="InterPro"/>
</dbReference>
<gene>
    <name evidence="4" type="ORF">FPZ41_40575</name>
</gene>
<dbReference type="PANTHER" id="PTHR11022:SF41">
    <property type="entry name" value="PEPTIDOGLYCAN-RECOGNITION PROTEIN LC-RELATED"/>
    <property type="match status" value="1"/>
</dbReference>
<dbReference type="SMART" id="SM00701">
    <property type="entry name" value="PGRP"/>
    <property type="match status" value="1"/>
</dbReference>
<dbReference type="Pfam" id="PF01510">
    <property type="entry name" value="Amidase_2"/>
    <property type="match status" value="1"/>
</dbReference>
<dbReference type="Gene3D" id="3.40.80.10">
    <property type="entry name" value="Peptidoglycan recognition protein-like"/>
    <property type="match status" value="1"/>
</dbReference>
<dbReference type="EMBL" id="VMNX01000284">
    <property type="protein sequence ID" value="MPY54518.1"/>
    <property type="molecule type" value="Genomic_DNA"/>
</dbReference>
<dbReference type="SUPFAM" id="SSF55846">
    <property type="entry name" value="N-acetylmuramoyl-L-alanine amidase-like"/>
    <property type="match status" value="1"/>
</dbReference>
<feature type="compositionally biased region" description="Polar residues" evidence="2">
    <location>
        <begin position="331"/>
        <end position="340"/>
    </location>
</feature>
<proteinExistence type="inferred from homology"/>
<dbReference type="GO" id="GO:0008745">
    <property type="term" value="F:N-acetylmuramoyl-L-alanine amidase activity"/>
    <property type="evidence" value="ECO:0007669"/>
    <property type="project" value="InterPro"/>
</dbReference>
<comment type="similarity">
    <text evidence="1">Belongs to the N-acetylmuramoyl-L-alanine amidase 2 family.</text>
</comment>
<accession>A0A5N8X676</accession>
<dbReference type="InterPro" id="IPR036505">
    <property type="entry name" value="Amidase/PGRP_sf"/>
</dbReference>
<feature type="region of interest" description="Disordered" evidence="2">
    <location>
        <begin position="48"/>
        <end position="67"/>
    </location>
</feature>
<dbReference type="InterPro" id="IPR015510">
    <property type="entry name" value="PGRP"/>
</dbReference>
<sequence length="340" mass="36628">MVPPGGAPHVAAGAGRGQADAMHVFRTARTRRRRRGRIRAQIRGRIRGQIRRRKRAAPGEAGATPVRPPRVVRPAVRAPRLPRAALLPLACLPVLAVVVGAVLWATADEDGTQGRVHQTVRPPIVPRAQWLGDAERSQSPARYDDQVLAVFVHHTNSPNDYDCAQTPRTLRRMYAEQTGRRDWNDIGYHFLVDRCGTIYEGRAGGVDRPVTGAHTQGFNHRTAGIAAIGTFTAGLPVPRAMTDAIAALTAWKLSLADVDPRGGVRLVSSNDHSRYPAGTSVLLPALAGHSDGYVTSCPGAALGRRLPALRETAARLQGRSWRSLHRPGADVSQSPPRSAA</sequence>
<dbReference type="Proteomes" id="UP000373149">
    <property type="component" value="Unassembled WGS sequence"/>
</dbReference>
<protein>
    <submittedName>
        <fullName evidence="4">Peptidoglycan recognition protein</fullName>
    </submittedName>
</protein>
<comment type="caution">
    <text evidence="4">The sequence shown here is derived from an EMBL/GenBank/DDBJ whole genome shotgun (WGS) entry which is preliminary data.</text>
</comment>